<sequence>MHNRAYRNVGCHFFGTCSACLLSICLCDHPYESLYRFVIEIWNYMMHGYCKGERSS</sequence>
<dbReference type="Proteomes" id="UP000636709">
    <property type="component" value="Unassembled WGS sequence"/>
</dbReference>
<feature type="chain" id="PRO_5032343730" evidence="1">
    <location>
        <begin position="28"/>
        <end position="56"/>
    </location>
</feature>
<name>A0A835KRV1_9POAL</name>
<evidence type="ECO:0000313" key="3">
    <source>
        <dbReference type="Proteomes" id="UP000636709"/>
    </source>
</evidence>
<dbReference type="EMBL" id="JACEFO010000544">
    <property type="protein sequence ID" value="KAF8765750.1"/>
    <property type="molecule type" value="Genomic_DNA"/>
</dbReference>
<dbReference type="AlphaFoldDB" id="A0A835KRV1"/>
<comment type="caution">
    <text evidence="2">The sequence shown here is derived from an EMBL/GenBank/DDBJ whole genome shotgun (WGS) entry which is preliminary data.</text>
</comment>
<accession>A0A835KRV1</accession>
<feature type="signal peptide" evidence="1">
    <location>
        <begin position="1"/>
        <end position="27"/>
    </location>
</feature>
<evidence type="ECO:0000313" key="2">
    <source>
        <dbReference type="EMBL" id="KAF8765750.1"/>
    </source>
</evidence>
<reference evidence="2" key="1">
    <citation type="submission" date="2020-07" db="EMBL/GenBank/DDBJ databases">
        <title>Genome sequence and genetic diversity analysis of an under-domesticated orphan crop, white fonio (Digitaria exilis).</title>
        <authorList>
            <person name="Bennetzen J.L."/>
            <person name="Chen S."/>
            <person name="Ma X."/>
            <person name="Wang X."/>
            <person name="Yssel A.E.J."/>
            <person name="Chaluvadi S.R."/>
            <person name="Johnson M."/>
            <person name="Gangashetty P."/>
            <person name="Hamidou F."/>
            <person name="Sanogo M.D."/>
            <person name="Zwaenepoel A."/>
            <person name="Wallace J."/>
            <person name="Van De Peer Y."/>
            <person name="Van Deynze A."/>
        </authorList>
    </citation>
    <scope>NUCLEOTIDE SEQUENCE</scope>
    <source>
        <tissue evidence="2">Leaves</tissue>
    </source>
</reference>
<gene>
    <name evidence="2" type="ORF">HU200_008256</name>
</gene>
<evidence type="ECO:0000256" key="1">
    <source>
        <dbReference type="SAM" id="SignalP"/>
    </source>
</evidence>
<organism evidence="2 3">
    <name type="scientific">Digitaria exilis</name>
    <dbReference type="NCBI Taxonomy" id="1010633"/>
    <lineage>
        <taxon>Eukaryota</taxon>
        <taxon>Viridiplantae</taxon>
        <taxon>Streptophyta</taxon>
        <taxon>Embryophyta</taxon>
        <taxon>Tracheophyta</taxon>
        <taxon>Spermatophyta</taxon>
        <taxon>Magnoliopsida</taxon>
        <taxon>Liliopsida</taxon>
        <taxon>Poales</taxon>
        <taxon>Poaceae</taxon>
        <taxon>PACMAD clade</taxon>
        <taxon>Panicoideae</taxon>
        <taxon>Panicodae</taxon>
        <taxon>Paniceae</taxon>
        <taxon>Anthephorinae</taxon>
        <taxon>Digitaria</taxon>
    </lineage>
</organism>
<protein>
    <submittedName>
        <fullName evidence="2">Uncharacterized protein</fullName>
    </submittedName>
</protein>
<keyword evidence="3" id="KW-1185">Reference proteome</keyword>
<keyword evidence="1" id="KW-0732">Signal</keyword>
<proteinExistence type="predicted"/>